<dbReference type="AlphaFoldDB" id="A0A8H7SWI1"/>
<dbReference type="Proteomes" id="UP000613177">
    <property type="component" value="Unassembled WGS sequence"/>
</dbReference>
<keyword evidence="3" id="KW-1185">Reference proteome</keyword>
<organism evidence="2 3">
    <name type="scientific">Thamnidium elegans</name>
    <dbReference type="NCBI Taxonomy" id="101142"/>
    <lineage>
        <taxon>Eukaryota</taxon>
        <taxon>Fungi</taxon>
        <taxon>Fungi incertae sedis</taxon>
        <taxon>Mucoromycota</taxon>
        <taxon>Mucoromycotina</taxon>
        <taxon>Mucoromycetes</taxon>
        <taxon>Mucorales</taxon>
        <taxon>Mucorineae</taxon>
        <taxon>Mucoraceae</taxon>
        <taxon>Thamnidium</taxon>
    </lineage>
</organism>
<feature type="compositionally biased region" description="Polar residues" evidence="1">
    <location>
        <begin position="1"/>
        <end position="10"/>
    </location>
</feature>
<dbReference type="EMBL" id="JAEPRE010000033">
    <property type="protein sequence ID" value="KAG2235438.1"/>
    <property type="molecule type" value="Genomic_DNA"/>
</dbReference>
<feature type="compositionally biased region" description="Basic and acidic residues" evidence="1">
    <location>
        <begin position="68"/>
        <end position="83"/>
    </location>
</feature>
<evidence type="ECO:0000313" key="2">
    <source>
        <dbReference type="EMBL" id="KAG2235438.1"/>
    </source>
</evidence>
<protein>
    <submittedName>
        <fullName evidence="2">Uncharacterized protein</fullName>
    </submittedName>
</protein>
<name>A0A8H7SWI1_9FUNG</name>
<gene>
    <name evidence="2" type="ORF">INT48_005788</name>
</gene>
<evidence type="ECO:0000313" key="3">
    <source>
        <dbReference type="Proteomes" id="UP000613177"/>
    </source>
</evidence>
<sequence>MDLKSVTTLDEMSDLDSQHSRQSSSYKMSLDSDDSTSFKSSLRDLAVSNWATTVERINIREDMDKKAPKSYDFRERRDPERRSVTRRSSLLPKSKALLRVIDQADEDTHLSDLEMRREHETTVQLNKHEDHIVCNNKKITLLLPSWTKVPDTTLPLYTCSKLNPEIEMTNFQLENIFTNSYKSIKRKASEDRFEPYPTSIGLKRRAVSPSVSLNGSPVLTAMSSPPTNFAFYSPSNNAASRLKPGSFNLQDASGGLSRMSLSE</sequence>
<reference evidence="2" key="1">
    <citation type="submission" date="2021-01" db="EMBL/GenBank/DDBJ databases">
        <title>Metabolic potential, ecology and presence of endohyphal bacteria is reflected in genomic diversity of Mucoromycotina.</title>
        <authorList>
            <person name="Muszewska A."/>
            <person name="Okrasinska A."/>
            <person name="Steczkiewicz K."/>
            <person name="Drgas O."/>
            <person name="Orlowska M."/>
            <person name="Perlinska-Lenart U."/>
            <person name="Aleksandrzak-Piekarczyk T."/>
            <person name="Szatraj K."/>
            <person name="Zielenkiewicz U."/>
            <person name="Pilsyk S."/>
            <person name="Malc E."/>
            <person name="Mieczkowski P."/>
            <person name="Kruszewska J.S."/>
            <person name="Biernat P."/>
            <person name="Pawlowska J."/>
        </authorList>
    </citation>
    <scope>NUCLEOTIDE SEQUENCE</scope>
    <source>
        <strain evidence="2">WA0000018081</strain>
    </source>
</reference>
<evidence type="ECO:0000256" key="1">
    <source>
        <dbReference type="SAM" id="MobiDB-lite"/>
    </source>
</evidence>
<accession>A0A8H7SWI1</accession>
<feature type="region of interest" description="Disordered" evidence="1">
    <location>
        <begin position="1"/>
        <end position="37"/>
    </location>
</feature>
<proteinExistence type="predicted"/>
<feature type="region of interest" description="Disordered" evidence="1">
    <location>
        <begin position="68"/>
        <end position="88"/>
    </location>
</feature>
<comment type="caution">
    <text evidence="2">The sequence shown here is derived from an EMBL/GenBank/DDBJ whole genome shotgun (WGS) entry which is preliminary data.</text>
</comment>